<dbReference type="AlphaFoldDB" id="A0A1F4U518"/>
<name>A0A1F4U518_UNCSA</name>
<organism evidence="2 3">
    <name type="scientific">candidate division WOR-1 bacterium RIFOXYC2_FULL_46_14</name>
    <dbReference type="NCBI Taxonomy" id="1802587"/>
    <lineage>
        <taxon>Bacteria</taxon>
        <taxon>Bacillati</taxon>
        <taxon>Saganbacteria</taxon>
    </lineage>
</organism>
<evidence type="ECO:0008006" key="4">
    <source>
        <dbReference type="Google" id="ProtNLM"/>
    </source>
</evidence>
<dbReference type="Gene3D" id="1.25.40.10">
    <property type="entry name" value="Tetratricopeptide repeat domain"/>
    <property type="match status" value="1"/>
</dbReference>
<protein>
    <recommendedName>
        <fullName evidence="4">Tetratricopeptide repeat protein</fullName>
    </recommendedName>
</protein>
<proteinExistence type="predicted"/>
<evidence type="ECO:0000313" key="2">
    <source>
        <dbReference type="EMBL" id="OGC40001.1"/>
    </source>
</evidence>
<sequence>MSDFIFNAEDQEGFPSPSEKDKLKKAIERAEFIIGKFGNRPDIIEEKFHLADLLVGRGHPGDYERAGKIYDEILSIRPYPYLKARCLIGKAELAIPEIKKEQIPTAIDLVRSALEILHKLPKEEQALPSFPFFRNKAVVIEAELCVTRDEGKDHDHAQKLYEGIIKDRKSHWYFRARAELGKAELLSFHFPKKTGEGIKLAERAAHLMKNRPHDYFSQKALIIEAELRINRGKSDDIKKAQNSLNDLLKRGEIYPDLAARAKLNLVQISKHPKAQKLFDEVQEMEGLDPYIIKKSKQIRERFF</sequence>
<dbReference type="Proteomes" id="UP000179242">
    <property type="component" value="Unassembled WGS sequence"/>
</dbReference>
<accession>A0A1F4U518</accession>
<gene>
    <name evidence="2" type="ORF">A2438_05775</name>
</gene>
<evidence type="ECO:0000256" key="1">
    <source>
        <dbReference type="SAM" id="MobiDB-lite"/>
    </source>
</evidence>
<dbReference type="InterPro" id="IPR011990">
    <property type="entry name" value="TPR-like_helical_dom_sf"/>
</dbReference>
<dbReference type="EMBL" id="MEUJ01000005">
    <property type="protein sequence ID" value="OGC40001.1"/>
    <property type="molecule type" value="Genomic_DNA"/>
</dbReference>
<reference evidence="2 3" key="1">
    <citation type="journal article" date="2016" name="Nat. Commun.">
        <title>Thousands of microbial genomes shed light on interconnected biogeochemical processes in an aquifer system.</title>
        <authorList>
            <person name="Anantharaman K."/>
            <person name="Brown C.T."/>
            <person name="Hug L.A."/>
            <person name="Sharon I."/>
            <person name="Castelle C.J."/>
            <person name="Probst A.J."/>
            <person name="Thomas B.C."/>
            <person name="Singh A."/>
            <person name="Wilkins M.J."/>
            <person name="Karaoz U."/>
            <person name="Brodie E.L."/>
            <person name="Williams K.H."/>
            <person name="Hubbard S.S."/>
            <person name="Banfield J.F."/>
        </authorList>
    </citation>
    <scope>NUCLEOTIDE SEQUENCE [LARGE SCALE GENOMIC DNA]</scope>
</reference>
<comment type="caution">
    <text evidence="2">The sequence shown here is derived from an EMBL/GenBank/DDBJ whole genome shotgun (WGS) entry which is preliminary data.</text>
</comment>
<feature type="region of interest" description="Disordered" evidence="1">
    <location>
        <begin position="1"/>
        <end position="20"/>
    </location>
</feature>
<evidence type="ECO:0000313" key="3">
    <source>
        <dbReference type="Proteomes" id="UP000179242"/>
    </source>
</evidence>